<keyword evidence="2" id="KW-0732">Signal</keyword>
<dbReference type="RefSeq" id="WP_013408784.1">
    <property type="nucleotide sequence ID" value="NC_014655.1"/>
</dbReference>
<dbReference type="KEGG" id="lby:Lbys_2042"/>
<sequence length="302" mass="35466">MKKWMAFLVVFFSVVTVNAQYYDGPDRYFYEDEFDWRWDVRVRISDGHRSGYLTNREANRLYRRLEDIERKEWAFQSDGYYSVWEQDEIWRDVVDLHHAIGLELSDWDRRYYGYTGVVITRPLPWYFGTSYDFYRFDKRGYGSIHIGYTPRPYYPVKHVYYNNRKNYTTHWNNRPERIATPSRSSNARREVYTGRDMAPDRASTRPNGRMSEPSSRNDSRYSSSRVSSPDKSPYGSANRGSSSRVEKDNRSSSSRVGAERSSAPAKVEKNNSRVSTDKGRSSSPESSNARTSSSRNSSRSRD</sequence>
<evidence type="ECO:0000313" key="3">
    <source>
        <dbReference type="EMBL" id="ADQ17738.1"/>
    </source>
</evidence>
<evidence type="ECO:0000313" key="4">
    <source>
        <dbReference type="Proteomes" id="UP000007435"/>
    </source>
</evidence>
<evidence type="ECO:0000256" key="2">
    <source>
        <dbReference type="SAM" id="SignalP"/>
    </source>
</evidence>
<feature type="compositionally biased region" description="Low complexity" evidence="1">
    <location>
        <begin position="251"/>
        <end position="262"/>
    </location>
</feature>
<organism evidence="3 4">
    <name type="scientific">Leadbetterella byssophila (strain DSM 17132 / JCM 16389 / KACC 11308 / NBRC 106382 / 4M15)</name>
    <dbReference type="NCBI Taxonomy" id="649349"/>
    <lineage>
        <taxon>Bacteria</taxon>
        <taxon>Pseudomonadati</taxon>
        <taxon>Bacteroidota</taxon>
        <taxon>Cytophagia</taxon>
        <taxon>Cytophagales</taxon>
        <taxon>Leadbetterellaceae</taxon>
        <taxon>Leadbetterella</taxon>
    </lineage>
</organism>
<feature type="signal peptide" evidence="2">
    <location>
        <begin position="1"/>
        <end position="19"/>
    </location>
</feature>
<protein>
    <submittedName>
        <fullName evidence="3">Uncharacterized protein</fullName>
    </submittedName>
</protein>
<proteinExistence type="predicted"/>
<dbReference type="OrthoDB" id="965073at2"/>
<evidence type="ECO:0000256" key="1">
    <source>
        <dbReference type="SAM" id="MobiDB-lite"/>
    </source>
</evidence>
<feature type="chain" id="PRO_5003188405" evidence="2">
    <location>
        <begin position="20"/>
        <end position="302"/>
    </location>
</feature>
<feature type="compositionally biased region" description="Low complexity" evidence="1">
    <location>
        <begin position="281"/>
        <end position="302"/>
    </location>
</feature>
<name>E4RT30_LEAB4</name>
<dbReference type="eggNOG" id="ENOG50341DI">
    <property type="taxonomic scope" value="Bacteria"/>
</dbReference>
<accession>E4RT30</accession>
<reference evidence="3 4" key="2">
    <citation type="journal article" date="2011" name="Stand. Genomic Sci.">
        <title>Complete genome sequence of Leadbetterella byssophila type strain (4M15).</title>
        <authorList>
            <person name="Abt B."/>
            <person name="Teshima H."/>
            <person name="Lucas S."/>
            <person name="Lapidus A."/>
            <person name="Del Rio T.G."/>
            <person name="Nolan M."/>
            <person name="Tice H."/>
            <person name="Cheng J.F."/>
            <person name="Pitluck S."/>
            <person name="Liolios K."/>
            <person name="Pagani I."/>
            <person name="Ivanova N."/>
            <person name="Mavromatis K."/>
            <person name="Pati A."/>
            <person name="Tapia R."/>
            <person name="Han C."/>
            <person name="Goodwin L."/>
            <person name="Chen A."/>
            <person name="Palaniappan K."/>
            <person name="Land M."/>
            <person name="Hauser L."/>
            <person name="Chang Y.J."/>
            <person name="Jeffries C.D."/>
            <person name="Rohde M."/>
            <person name="Goker M."/>
            <person name="Tindall B.J."/>
            <person name="Detter J.C."/>
            <person name="Woyke T."/>
            <person name="Bristow J."/>
            <person name="Eisen J.A."/>
            <person name="Markowitz V."/>
            <person name="Hugenholtz P."/>
            <person name="Klenk H.P."/>
            <person name="Kyrpides N.C."/>
        </authorList>
    </citation>
    <scope>NUCLEOTIDE SEQUENCE [LARGE SCALE GENOMIC DNA]</scope>
    <source>
        <strain evidence="4">DSM 17132 / JCM 16389 / KACC 11308 / NBRC 106382 / 4M15</strain>
    </source>
</reference>
<dbReference type="HOGENOM" id="CLU_920690_0_0_10"/>
<keyword evidence="4" id="KW-1185">Reference proteome</keyword>
<dbReference type="EMBL" id="CP002305">
    <property type="protein sequence ID" value="ADQ17738.1"/>
    <property type="molecule type" value="Genomic_DNA"/>
</dbReference>
<feature type="compositionally biased region" description="Basic and acidic residues" evidence="1">
    <location>
        <begin position="266"/>
        <end position="280"/>
    </location>
</feature>
<reference key="1">
    <citation type="submission" date="2010-11" db="EMBL/GenBank/DDBJ databases">
        <title>The complete genome of Leadbetterella byssophila DSM 17132.</title>
        <authorList>
            <consortium name="US DOE Joint Genome Institute (JGI-PGF)"/>
            <person name="Lucas S."/>
            <person name="Copeland A."/>
            <person name="Lapidus A."/>
            <person name="Glavina del Rio T."/>
            <person name="Dalin E."/>
            <person name="Tice H."/>
            <person name="Bruce D."/>
            <person name="Goodwin L."/>
            <person name="Pitluck S."/>
            <person name="Kyrpides N."/>
            <person name="Mavromatis K."/>
            <person name="Ivanova N."/>
            <person name="Teshima H."/>
            <person name="Brettin T."/>
            <person name="Detter J.C."/>
            <person name="Han C."/>
            <person name="Tapia R."/>
            <person name="Land M."/>
            <person name="Hauser L."/>
            <person name="Markowitz V."/>
            <person name="Cheng J.-F."/>
            <person name="Hugenholtz P."/>
            <person name="Woyke T."/>
            <person name="Wu D."/>
            <person name="Tindall B."/>
            <person name="Pomrenke H.G."/>
            <person name="Brambilla E."/>
            <person name="Klenk H.-P."/>
            <person name="Eisen J.A."/>
        </authorList>
    </citation>
    <scope>NUCLEOTIDE SEQUENCE [LARGE SCALE GENOMIC DNA]</scope>
    <source>
        <strain>DSM 17132</strain>
    </source>
</reference>
<feature type="compositionally biased region" description="Low complexity" evidence="1">
    <location>
        <begin position="211"/>
        <end position="233"/>
    </location>
</feature>
<gene>
    <name evidence="3" type="ordered locus">Lbys_2042</name>
</gene>
<dbReference type="Proteomes" id="UP000007435">
    <property type="component" value="Chromosome"/>
</dbReference>
<dbReference type="AlphaFoldDB" id="E4RT30"/>
<feature type="region of interest" description="Disordered" evidence="1">
    <location>
        <begin position="172"/>
        <end position="302"/>
    </location>
</feature>
<feature type="compositionally biased region" description="Basic and acidic residues" evidence="1">
    <location>
        <begin position="187"/>
        <end position="203"/>
    </location>
</feature>